<evidence type="ECO:0000313" key="1">
    <source>
        <dbReference type="EnsemblPlants" id="AUR62022455-RA:cds"/>
    </source>
</evidence>
<protein>
    <submittedName>
        <fullName evidence="1">Uncharacterized protein</fullName>
    </submittedName>
</protein>
<name>A0A803M2K7_CHEQI</name>
<organism evidence="1 2">
    <name type="scientific">Chenopodium quinoa</name>
    <name type="common">Quinoa</name>
    <dbReference type="NCBI Taxonomy" id="63459"/>
    <lineage>
        <taxon>Eukaryota</taxon>
        <taxon>Viridiplantae</taxon>
        <taxon>Streptophyta</taxon>
        <taxon>Embryophyta</taxon>
        <taxon>Tracheophyta</taxon>
        <taxon>Spermatophyta</taxon>
        <taxon>Magnoliopsida</taxon>
        <taxon>eudicotyledons</taxon>
        <taxon>Gunneridae</taxon>
        <taxon>Pentapetalae</taxon>
        <taxon>Caryophyllales</taxon>
        <taxon>Chenopodiaceae</taxon>
        <taxon>Chenopodioideae</taxon>
        <taxon>Atripliceae</taxon>
        <taxon>Chenopodium</taxon>
    </lineage>
</organism>
<sequence>MGMRDLLVFYKAMLAKQFWRLLTNKQSLMFKTLKNKYFSNADLMEAKINPNACYTWRSIMSARDVILKGARKVVGYGFAVDIWHDTWVPSLPEFKVLPRQNHDVDLPGVVSELLENSTWNTELLNETFSE</sequence>
<dbReference type="Proteomes" id="UP000596660">
    <property type="component" value="Unplaced"/>
</dbReference>
<keyword evidence="2" id="KW-1185">Reference proteome</keyword>
<dbReference type="AlphaFoldDB" id="A0A803M2K7"/>
<reference evidence="1" key="1">
    <citation type="journal article" date="2017" name="Nature">
        <title>The genome of Chenopodium quinoa.</title>
        <authorList>
            <person name="Jarvis D.E."/>
            <person name="Ho Y.S."/>
            <person name="Lightfoot D.J."/>
            <person name="Schmoeckel S.M."/>
            <person name="Li B."/>
            <person name="Borm T.J.A."/>
            <person name="Ohyanagi H."/>
            <person name="Mineta K."/>
            <person name="Michell C.T."/>
            <person name="Saber N."/>
            <person name="Kharbatia N.M."/>
            <person name="Rupper R.R."/>
            <person name="Sharp A.R."/>
            <person name="Dally N."/>
            <person name="Boughton B.A."/>
            <person name="Woo Y.H."/>
            <person name="Gao G."/>
            <person name="Schijlen E.G.W.M."/>
            <person name="Guo X."/>
            <person name="Momin A.A."/>
            <person name="Negrao S."/>
            <person name="Al-Babili S."/>
            <person name="Gehring C."/>
            <person name="Roessner U."/>
            <person name="Jung C."/>
            <person name="Murphy K."/>
            <person name="Arold S.T."/>
            <person name="Gojobori T."/>
            <person name="van der Linden C.G."/>
            <person name="van Loo E.N."/>
            <person name="Jellen E.N."/>
            <person name="Maughan P.J."/>
            <person name="Tester M."/>
        </authorList>
    </citation>
    <scope>NUCLEOTIDE SEQUENCE [LARGE SCALE GENOMIC DNA]</scope>
    <source>
        <strain evidence="1">cv. PI 614886</strain>
    </source>
</reference>
<accession>A0A803M2K7</accession>
<dbReference type="EnsemblPlants" id="AUR62022455-RA">
    <property type="protein sequence ID" value="AUR62022455-RA:cds"/>
    <property type="gene ID" value="AUR62022455"/>
</dbReference>
<evidence type="ECO:0000313" key="2">
    <source>
        <dbReference type="Proteomes" id="UP000596660"/>
    </source>
</evidence>
<dbReference type="Gramene" id="AUR62022455-RA">
    <property type="protein sequence ID" value="AUR62022455-RA:cds"/>
    <property type="gene ID" value="AUR62022455"/>
</dbReference>
<dbReference type="OMA" id="MAKFNIA"/>
<proteinExistence type="predicted"/>
<reference evidence="1" key="2">
    <citation type="submission" date="2021-03" db="UniProtKB">
        <authorList>
            <consortium name="EnsemblPlants"/>
        </authorList>
    </citation>
    <scope>IDENTIFICATION</scope>
</reference>